<dbReference type="GO" id="GO:0009007">
    <property type="term" value="F:site-specific DNA-methyltransferase (adenine-specific) activity"/>
    <property type="evidence" value="ECO:0007669"/>
    <property type="project" value="UniProtKB-EC"/>
</dbReference>
<dbReference type="InterPro" id="IPR002052">
    <property type="entry name" value="DNA_methylase_N6_adenine_CS"/>
</dbReference>
<proteinExistence type="inferred from homology"/>
<dbReference type="EC" id="2.1.1.72" evidence="6"/>
<evidence type="ECO:0000313" key="7">
    <source>
        <dbReference type="Proteomes" id="UP000263689"/>
    </source>
</evidence>
<dbReference type="Pfam" id="PF01555">
    <property type="entry name" value="N6_N4_Mtase"/>
    <property type="match status" value="1"/>
</dbReference>
<evidence type="ECO:0000256" key="4">
    <source>
        <dbReference type="ARBA" id="ARBA00022691"/>
    </source>
</evidence>
<dbReference type="REBASE" id="94212">
    <property type="entry name" value="M1.MmaOS7ORF8210P"/>
</dbReference>
<dbReference type="PIRSF" id="PIRSF015855">
    <property type="entry name" value="TypeIII_Mtase_mKpnI"/>
    <property type="match status" value="1"/>
</dbReference>
<reference evidence="6 7" key="1">
    <citation type="submission" date="2009-06" db="EMBL/GenBank/DDBJ databases">
        <title>Molecular Evidence for Microbiologically Influenced Corrosion from genome of Methanogen.</title>
        <authorList>
            <person name="Ito N."/>
            <person name="Tsurumaru H."/>
            <person name="Shimizu A."/>
            <person name="Harada T."/>
            <person name="Hosoyama A."/>
            <person name="Horikawa H."/>
            <person name="Wakai S."/>
            <person name="Sasaki K."/>
            <person name="Nishijima K."/>
            <person name="Ataku H."/>
            <person name="Yamazaki J."/>
            <person name="Mise M."/>
            <person name="Yamazaki S."/>
            <person name="Tanikawa S."/>
            <person name="Harayama S."/>
            <person name="Fujita N."/>
        </authorList>
    </citation>
    <scope>NUCLEOTIDE SEQUENCE [LARGE SCALE GENOMIC DNA]</scope>
    <source>
        <strain evidence="7">OS7 ( NBRC 103642)</strain>
    </source>
</reference>
<evidence type="ECO:0000256" key="3">
    <source>
        <dbReference type="ARBA" id="ARBA00022679"/>
    </source>
</evidence>
<dbReference type="KEGG" id="mmao:MMOS7_08210"/>
<dbReference type="GO" id="GO:0003677">
    <property type="term" value="F:DNA binding"/>
    <property type="evidence" value="ECO:0007669"/>
    <property type="project" value="InterPro"/>
</dbReference>
<dbReference type="GeneID" id="37875309"/>
<gene>
    <name evidence="6" type="primary">mod</name>
    <name evidence="6" type="ORF">MMOS7_08210</name>
</gene>
<keyword evidence="3 6" id="KW-0808">Transferase</keyword>
<dbReference type="InterPro" id="IPR002295">
    <property type="entry name" value="N4/N6-MTase_EcoPI_Mod-like"/>
</dbReference>
<evidence type="ECO:0000256" key="2">
    <source>
        <dbReference type="ARBA" id="ARBA00022603"/>
    </source>
</evidence>
<sequence>MVEFVSKESENLINFKIEELKKILPEVFSDGKIDFERLRLVLGDEITNDGEKYSFNWLGRKESFKNIQTTAKGTLVPCREESVNFDETENVFIEGDNLEVLKLLQKSYFNKIKVIYIDPPYNTGKDFIYKDNFKEGINVYLEQTGQINEEGFKLTTNVETSGRFHSDWLSMMYPRLFIARNLLKDDGVIFVSIDDNEVHNLRMIMNEIFGEENFVAEIVWRKTDNQANIGNIARVKEYILCYSKNSEIFKLNKMQLTDRALREYRYSDETGKFRRSILLHKTRGRHNYTVETPSGNQLNGPWMIPKKDFEELNNAGGIYWTRGGNEQPYGKIYLENSKGQISNDFLGIEFGTNQEAGLQLESLFGVRCFPFPKPTSLLKHIITIGSNPGDIVLDFFGGSGTTAQSVLELNNDEKSLNRKFILIQLPEPTAPNSETFKAGFKNIAELTKERIKKSIININSNEGFKVFKLARSNYRIWEKYNGNNESELKQQLKLFKDPLISNYNNEDVIFECIIKEGYSLNSKITLLDIRTNEVYKVIDEDKTRDKDSYFYICLDQKINNETIVKINPKKEDIVICLDTALDDSLKKNISIQCNLKVI</sequence>
<keyword evidence="4" id="KW-0949">S-adenosyl-L-methionine</keyword>
<dbReference type="PROSITE" id="PS00092">
    <property type="entry name" value="N6_MTASE"/>
    <property type="match status" value="1"/>
</dbReference>
<dbReference type="Proteomes" id="UP000263689">
    <property type="component" value="Chromosome"/>
</dbReference>
<dbReference type="InterPro" id="IPR029063">
    <property type="entry name" value="SAM-dependent_MTases_sf"/>
</dbReference>
<comment type="similarity">
    <text evidence="1">Belongs to the N(4)/N(6)-methyltransferase family.</text>
</comment>
<dbReference type="GO" id="GO:0008170">
    <property type="term" value="F:N-methyltransferase activity"/>
    <property type="evidence" value="ECO:0007669"/>
    <property type="project" value="InterPro"/>
</dbReference>
<dbReference type="RefSeq" id="WP_119720864.1">
    <property type="nucleotide sequence ID" value="NZ_AP011528.1"/>
</dbReference>
<protein>
    <submittedName>
        <fullName evidence="6">Type III restriction-modification system methyltransferase</fullName>
        <ecNumber evidence="6">2.1.1.72</ecNumber>
    </submittedName>
</protein>
<evidence type="ECO:0000259" key="5">
    <source>
        <dbReference type="Pfam" id="PF01555"/>
    </source>
</evidence>
<evidence type="ECO:0000256" key="1">
    <source>
        <dbReference type="ARBA" id="ARBA00006594"/>
    </source>
</evidence>
<dbReference type="GO" id="GO:0032259">
    <property type="term" value="P:methylation"/>
    <property type="evidence" value="ECO:0007669"/>
    <property type="project" value="UniProtKB-KW"/>
</dbReference>
<organism evidence="6 7">
    <name type="scientific">Methanococcus maripaludis OS7</name>
    <dbReference type="NCBI Taxonomy" id="637915"/>
    <lineage>
        <taxon>Archaea</taxon>
        <taxon>Methanobacteriati</taxon>
        <taxon>Methanobacteriota</taxon>
        <taxon>Methanomada group</taxon>
        <taxon>Methanococci</taxon>
        <taxon>Methanococcales</taxon>
        <taxon>Methanococcaceae</taxon>
        <taxon>Methanococcus</taxon>
    </lineage>
</organism>
<feature type="domain" description="DNA methylase N-4/N-6" evidence="5">
    <location>
        <begin position="112"/>
        <end position="412"/>
    </location>
</feature>
<dbReference type="InterPro" id="IPR002941">
    <property type="entry name" value="DNA_methylase_N4/N6"/>
</dbReference>
<dbReference type="Gene3D" id="3.40.50.150">
    <property type="entry name" value="Vaccinia Virus protein VP39"/>
    <property type="match status" value="1"/>
</dbReference>
<dbReference type="PRINTS" id="PR00506">
    <property type="entry name" value="D21N6MTFRASE"/>
</dbReference>
<keyword evidence="2 6" id="KW-0489">Methyltransferase</keyword>
<dbReference type="EMBL" id="AP011528">
    <property type="protein sequence ID" value="BAP62907.1"/>
    <property type="molecule type" value="Genomic_DNA"/>
</dbReference>
<dbReference type="AlphaFoldDB" id="A0A2Z5PSJ0"/>
<evidence type="ECO:0000313" key="6">
    <source>
        <dbReference type="EMBL" id="BAP62907.1"/>
    </source>
</evidence>
<dbReference type="SUPFAM" id="SSF53335">
    <property type="entry name" value="S-adenosyl-L-methionine-dependent methyltransferases"/>
    <property type="match status" value="1"/>
</dbReference>
<name>A0A2Z5PSJ0_METMI</name>
<accession>A0A2Z5PSJ0</accession>